<feature type="domain" description="General stress protein FMN-binding split barrel" evidence="1">
    <location>
        <begin position="11"/>
        <end position="155"/>
    </location>
</feature>
<dbReference type="EMBL" id="JBDJNQ010000010">
    <property type="protein sequence ID" value="MEN5379511.1"/>
    <property type="molecule type" value="Genomic_DNA"/>
</dbReference>
<dbReference type="Gene3D" id="2.30.110.10">
    <property type="entry name" value="Electron Transport, Fmn-binding Protein, Chain A"/>
    <property type="match status" value="1"/>
</dbReference>
<proteinExistence type="predicted"/>
<dbReference type="InterPro" id="IPR052917">
    <property type="entry name" value="Stress-Dev_Protein"/>
</dbReference>
<evidence type="ECO:0000313" key="2">
    <source>
        <dbReference type="EMBL" id="MEN5379511.1"/>
    </source>
</evidence>
<accession>A0ABV0BXV7</accession>
<comment type="caution">
    <text evidence="2">The sequence shown here is derived from an EMBL/GenBank/DDBJ whole genome shotgun (WGS) entry which is preliminary data.</text>
</comment>
<dbReference type="PANTHER" id="PTHR34818:SF1">
    <property type="entry name" value="PROTEIN BLI-3"/>
    <property type="match status" value="1"/>
</dbReference>
<dbReference type="Pfam" id="PF16242">
    <property type="entry name" value="Pyrid_ox_like"/>
    <property type="match status" value="1"/>
</dbReference>
<dbReference type="InterPro" id="IPR012349">
    <property type="entry name" value="Split_barrel_FMN-bd"/>
</dbReference>
<evidence type="ECO:0000259" key="1">
    <source>
        <dbReference type="Pfam" id="PF16242"/>
    </source>
</evidence>
<dbReference type="SUPFAM" id="SSF50475">
    <property type="entry name" value="FMN-binding split barrel"/>
    <property type="match status" value="1"/>
</dbReference>
<reference evidence="2 3" key="1">
    <citation type="submission" date="2024-04" db="EMBL/GenBank/DDBJ databases">
        <title>WGS of bacteria from Torrens River.</title>
        <authorList>
            <person name="Wyrsch E.R."/>
            <person name="Drigo B."/>
        </authorList>
    </citation>
    <scope>NUCLEOTIDE SEQUENCE [LARGE SCALE GENOMIC DNA]</scope>
    <source>
        <strain evidence="2 3">TWI391</strain>
    </source>
</reference>
<evidence type="ECO:0000313" key="3">
    <source>
        <dbReference type="Proteomes" id="UP001409291"/>
    </source>
</evidence>
<dbReference type="PANTHER" id="PTHR34818">
    <property type="entry name" value="PROTEIN BLI-3"/>
    <property type="match status" value="1"/>
</dbReference>
<dbReference type="RefSeq" id="WP_346582302.1">
    <property type="nucleotide sequence ID" value="NZ_JBDJLH010000002.1"/>
</dbReference>
<sequence>MSQENIIKREEALQKIKGLAEGINYCFFCTDLKQPPFESTPMSVQEVDDQGNIWFLASKESDKYKNINQDKQVQLYFSDPSSMEYLALYGSAEAVNDQQRIDKYWNKFVEGWFEKGREDPNIILFKIVPEKAHYWDTKHHKLVSYAVTLINAIGGDLGDQGREGDILV</sequence>
<dbReference type="Proteomes" id="UP001409291">
    <property type="component" value="Unassembled WGS sequence"/>
</dbReference>
<organism evidence="2 3">
    <name type="scientific">Sphingobacterium kitahiroshimense</name>
    <dbReference type="NCBI Taxonomy" id="470446"/>
    <lineage>
        <taxon>Bacteria</taxon>
        <taxon>Pseudomonadati</taxon>
        <taxon>Bacteroidota</taxon>
        <taxon>Sphingobacteriia</taxon>
        <taxon>Sphingobacteriales</taxon>
        <taxon>Sphingobacteriaceae</taxon>
        <taxon>Sphingobacterium</taxon>
    </lineage>
</organism>
<name>A0ABV0BXV7_9SPHI</name>
<protein>
    <submittedName>
        <fullName evidence="2">Pyridoxamine 5'-phosphate oxidase family protein</fullName>
    </submittedName>
</protein>
<keyword evidence="3" id="KW-1185">Reference proteome</keyword>
<dbReference type="InterPro" id="IPR038725">
    <property type="entry name" value="YdaG_split_barrel_FMN-bd"/>
</dbReference>
<gene>
    <name evidence="2" type="ORF">ABE541_19750</name>
</gene>